<name>A0ABR2G7U0_9ROSI</name>
<proteinExistence type="predicted"/>
<keyword evidence="2" id="KW-1185">Reference proteome</keyword>
<organism evidence="1 2">
    <name type="scientific">Hibiscus sabdariffa</name>
    <name type="common">roselle</name>
    <dbReference type="NCBI Taxonomy" id="183260"/>
    <lineage>
        <taxon>Eukaryota</taxon>
        <taxon>Viridiplantae</taxon>
        <taxon>Streptophyta</taxon>
        <taxon>Embryophyta</taxon>
        <taxon>Tracheophyta</taxon>
        <taxon>Spermatophyta</taxon>
        <taxon>Magnoliopsida</taxon>
        <taxon>eudicotyledons</taxon>
        <taxon>Gunneridae</taxon>
        <taxon>Pentapetalae</taxon>
        <taxon>rosids</taxon>
        <taxon>malvids</taxon>
        <taxon>Malvales</taxon>
        <taxon>Malvaceae</taxon>
        <taxon>Malvoideae</taxon>
        <taxon>Hibiscus</taxon>
    </lineage>
</organism>
<evidence type="ECO:0000313" key="2">
    <source>
        <dbReference type="Proteomes" id="UP001472677"/>
    </source>
</evidence>
<dbReference type="Proteomes" id="UP001472677">
    <property type="component" value="Unassembled WGS sequence"/>
</dbReference>
<reference evidence="1 2" key="1">
    <citation type="journal article" date="2024" name="G3 (Bethesda)">
        <title>Genome assembly of Hibiscus sabdariffa L. provides insights into metabolisms of medicinal natural products.</title>
        <authorList>
            <person name="Kim T."/>
        </authorList>
    </citation>
    <scope>NUCLEOTIDE SEQUENCE [LARGE SCALE GENOMIC DNA]</scope>
    <source>
        <strain evidence="1">TK-2024</strain>
        <tissue evidence="1">Old leaves</tissue>
    </source>
</reference>
<sequence length="195" mass="21730">MKQGLELGSSQERNGNNVAASVWTNIYNEMTLWDIQREALFVIALPPSQAGASLEDLLDDCCLRQLVGFVVDSHLPLSWGERGVGGGIYGEIEKGKERHVGRVATCYLLLVGIKDLGELTPHRHSNMPDCNPIAIAYWDYTTLLPSKRTSWSLFLSHALDLISKLFRSRVRFNIISNGSTSLPSQISLLNFRDVK</sequence>
<evidence type="ECO:0000313" key="1">
    <source>
        <dbReference type="EMBL" id="KAK8596655.1"/>
    </source>
</evidence>
<gene>
    <name evidence="1" type="ORF">V6N12_065138</name>
</gene>
<dbReference type="EMBL" id="JBBPBM010000002">
    <property type="protein sequence ID" value="KAK8596655.1"/>
    <property type="molecule type" value="Genomic_DNA"/>
</dbReference>
<comment type="caution">
    <text evidence="1">The sequence shown here is derived from an EMBL/GenBank/DDBJ whole genome shotgun (WGS) entry which is preliminary data.</text>
</comment>
<accession>A0ABR2G7U0</accession>
<protein>
    <submittedName>
        <fullName evidence="1">Uncharacterized protein</fullName>
    </submittedName>
</protein>